<keyword evidence="3" id="KW-1185">Reference proteome</keyword>
<feature type="region of interest" description="Disordered" evidence="1">
    <location>
        <begin position="99"/>
        <end position="134"/>
    </location>
</feature>
<protein>
    <submittedName>
        <fullName evidence="2">Uncharacterized protein</fullName>
    </submittedName>
</protein>
<proteinExistence type="predicted"/>
<evidence type="ECO:0000313" key="3">
    <source>
        <dbReference type="Proteomes" id="UP000299102"/>
    </source>
</evidence>
<evidence type="ECO:0000256" key="1">
    <source>
        <dbReference type="SAM" id="MobiDB-lite"/>
    </source>
</evidence>
<name>A0A4C1SQ92_EUMVA</name>
<sequence>MSFEIFADIFSQDIKFLSLIANSSVAVPPTTPTSRRRVLSHTVISYRVSGAGAAWSPRPRRESDVCMECLMLSRNNKHNYIFISSLRYYGNNLASDLYDGSPSTDDQHAGRASPRAAGLMRHRVSGHRTPRDSD</sequence>
<comment type="caution">
    <text evidence="2">The sequence shown here is derived from an EMBL/GenBank/DDBJ whole genome shotgun (WGS) entry which is preliminary data.</text>
</comment>
<dbReference type="AlphaFoldDB" id="A0A4C1SQ92"/>
<evidence type="ECO:0000313" key="2">
    <source>
        <dbReference type="EMBL" id="GBP03398.1"/>
    </source>
</evidence>
<dbReference type="EMBL" id="BGZK01000010">
    <property type="protein sequence ID" value="GBP03398.1"/>
    <property type="molecule type" value="Genomic_DNA"/>
</dbReference>
<gene>
    <name evidence="2" type="ORF">EVAR_101777_1</name>
</gene>
<organism evidence="2 3">
    <name type="scientific">Eumeta variegata</name>
    <name type="common">Bagworm moth</name>
    <name type="synonym">Eumeta japonica</name>
    <dbReference type="NCBI Taxonomy" id="151549"/>
    <lineage>
        <taxon>Eukaryota</taxon>
        <taxon>Metazoa</taxon>
        <taxon>Ecdysozoa</taxon>
        <taxon>Arthropoda</taxon>
        <taxon>Hexapoda</taxon>
        <taxon>Insecta</taxon>
        <taxon>Pterygota</taxon>
        <taxon>Neoptera</taxon>
        <taxon>Endopterygota</taxon>
        <taxon>Lepidoptera</taxon>
        <taxon>Glossata</taxon>
        <taxon>Ditrysia</taxon>
        <taxon>Tineoidea</taxon>
        <taxon>Psychidae</taxon>
        <taxon>Oiketicinae</taxon>
        <taxon>Eumeta</taxon>
    </lineage>
</organism>
<dbReference type="Proteomes" id="UP000299102">
    <property type="component" value="Unassembled WGS sequence"/>
</dbReference>
<reference evidence="2 3" key="1">
    <citation type="journal article" date="2019" name="Commun. Biol.">
        <title>The bagworm genome reveals a unique fibroin gene that provides high tensile strength.</title>
        <authorList>
            <person name="Kono N."/>
            <person name="Nakamura H."/>
            <person name="Ohtoshi R."/>
            <person name="Tomita M."/>
            <person name="Numata K."/>
            <person name="Arakawa K."/>
        </authorList>
    </citation>
    <scope>NUCLEOTIDE SEQUENCE [LARGE SCALE GENOMIC DNA]</scope>
</reference>
<accession>A0A4C1SQ92</accession>